<accession>A0A1C2IDN3</accession>
<feature type="domain" description="Integrase catalytic" evidence="2">
    <location>
        <begin position="122"/>
        <end position="301"/>
    </location>
</feature>
<organism evidence="3 4">
    <name type="scientific">Acidithiobacillus thiooxidans</name>
    <name type="common">Thiobacillus thiooxidans</name>
    <dbReference type="NCBI Taxonomy" id="930"/>
    <lineage>
        <taxon>Bacteria</taxon>
        <taxon>Pseudomonadati</taxon>
        <taxon>Pseudomonadota</taxon>
        <taxon>Acidithiobacillia</taxon>
        <taxon>Acidithiobacillales</taxon>
        <taxon>Acidithiobacillaceae</taxon>
        <taxon>Acidithiobacillus</taxon>
    </lineage>
</organism>
<dbReference type="GO" id="GO:0003676">
    <property type="term" value="F:nucleic acid binding"/>
    <property type="evidence" value="ECO:0007669"/>
    <property type="project" value="InterPro"/>
</dbReference>
<evidence type="ECO:0000313" key="4">
    <source>
        <dbReference type="Proteomes" id="UP000095008"/>
    </source>
</evidence>
<dbReference type="OrthoDB" id="2065409at2"/>
<evidence type="ECO:0000313" key="3">
    <source>
        <dbReference type="EMBL" id="OCX74057.1"/>
    </source>
</evidence>
<dbReference type="Gene3D" id="1.10.10.60">
    <property type="entry name" value="Homeodomain-like"/>
    <property type="match status" value="1"/>
</dbReference>
<dbReference type="RefSeq" id="WP_065980252.1">
    <property type="nucleotide sequence ID" value="NZ_LWRY01000050.1"/>
</dbReference>
<comment type="caution">
    <text evidence="3">The sequence shown here is derived from an EMBL/GenBank/DDBJ whole genome shotgun (WGS) entry which is preliminary data.</text>
</comment>
<dbReference type="Pfam" id="PF22483">
    <property type="entry name" value="Mu-transpos_C_2"/>
    <property type="match status" value="1"/>
</dbReference>
<dbReference type="NCBIfam" id="NF033546">
    <property type="entry name" value="transpos_IS21"/>
    <property type="match status" value="1"/>
</dbReference>
<dbReference type="InterPro" id="IPR036397">
    <property type="entry name" value="RNaseH_sf"/>
</dbReference>
<dbReference type="InterPro" id="IPR054353">
    <property type="entry name" value="IstA-like_C"/>
</dbReference>
<dbReference type="PANTHER" id="PTHR35004">
    <property type="entry name" value="TRANSPOSASE RV3428C-RELATED"/>
    <property type="match status" value="1"/>
</dbReference>
<dbReference type="GO" id="GO:0015074">
    <property type="term" value="P:DNA integration"/>
    <property type="evidence" value="ECO:0007669"/>
    <property type="project" value="InterPro"/>
</dbReference>
<keyword evidence="4" id="KW-1185">Reference proteome</keyword>
<dbReference type="PROSITE" id="PS50994">
    <property type="entry name" value="INTEGRASE"/>
    <property type="match status" value="1"/>
</dbReference>
<name>A0A1C2IDN3_ACITH</name>
<dbReference type="Gene3D" id="3.30.420.10">
    <property type="entry name" value="Ribonuclease H-like superfamily/Ribonuclease H"/>
    <property type="match status" value="1"/>
</dbReference>
<evidence type="ECO:0000256" key="1">
    <source>
        <dbReference type="ARBA" id="ARBA00009277"/>
    </source>
</evidence>
<evidence type="ECO:0000259" key="2">
    <source>
        <dbReference type="PROSITE" id="PS50994"/>
    </source>
</evidence>
<reference evidence="3" key="1">
    <citation type="journal article" date="2016" name="Int. J. Mol. Sci.">
        <title>Comparative genomics of the extreme acidophile Acidithiobacillus thiooxidans reveals intraspecific divergence and niche adaptation.</title>
        <authorList>
            <person name="Zhang X."/>
            <person name="Feng X."/>
            <person name="Tao J."/>
            <person name="Ma L."/>
            <person name="Xiao Y."/>
            <person name="Liang Y."/>
            <person name="Liu X."/>
            <person name="Yin H."/>
        </authorList>
    </citation>
    <scope>NUCLEOTIDE SEQUENCE [LARGE SCALE GENOMIC DNA]</scope>
    <source>
        <strain evidence="3">DXS-W</strain>
    </source>
</reference>
<dbReference type="InterPro" id="IPR001584">
    <property type="entry name" value="Integrase_cat-core"/>
</dbReference>
<proteinExistence type="inferred from homology"/>
<dbReference type="EMBL" id="LWRY01000050">
    <property type="protein sequence ID" value="OCX74057.1"/>
    <property type="molecule type" value="Genomic_DNA"/>
</dbReference>
<dbReference type="AlphaFoldDB" id="A0A1C2IDN3"/>
<dbReference type="SUPFAM" id="SSF53098">
    <property type="entry name" value="Ribonuclease H-like"/>
    <property type="match status" value="1"/>
</dbReference>
<dbReference type="InterPro" id="IPR012337">
    <property type="entry name" value="RNaseH-like_sf"/>
</dbReference>
<comment type="similarity">
    <text evidence="1">Belongs to the transposase IS21/IS408/IS1162 family.</text>
</comment>
<protein>
    <recommendedName>
        <fullName evidence="2">Integrase catalytic domain-containing protein</fullName>
    </recommendedName>
</protein>
<gene>
    <name evidence="3" type="ORF">A6M23_07025</name>
</gene>
<dbReference type="Proteomes" id="UP000095008">
    <property type="component" value="Unassembled WGS sequence"/>
</dbReference>
<dbReference type="PANTHER" id="PTHR35004:SF7">
    <property type="entry name" value="INTEGRASE PROTEIN"/>
    <property type="match status" value="1"/>
</dbReference>
<sequence length="502" mass="58228">METIAKVRRLYHLDKETVSHISRKMNLSRATVRKYLDHVGDEPKYPQRKSRPRPQLGAFEAILQQWLETDAHLPRKQKRTARRLFEGLQKAGYQGAYDSIQRWVKAWKANVRPGLHQAFIPLSFRPGEAYQFDWSSETVILDGVAMAIKVAHFRLTYSRMSFVWAYPRETQEMVFAAHQEAFLAFEGVPERGIYDNPKTIVDVVYHRSRKGQERDFNRRFLALMNHYLIRPTACTVAAGWEKGQVENQVGNIREWFFTPLPRFETLDQLNAWLWERCQERAQNHAHPEQKTRTIWAVFQEEKALLRPFQATFDGYVEDRVRVKSTCLISVDRNHYSVPAEWAGEWVRARRYVDRIVVLMESAVIATHARRMGRDKTITDPQHYLQVLERKPGALRNGLPFQKLPRAITLVQEHLQAKAGGDKAFVEVLLAARDHGMDILETACAMALEQKTVTVTVILNLVHRLAHPLPPPPQQTPEALHLKEEPTADCSRYDTLRGKSYVH</sequence>